<dbReference type="PANTHER" id="PTHR39210">
    <property type="entry name" value="HEPARIN-SULFATE LYASE"/>
    <property type="match status" value="1"/>
</dbReference>
<evidence type="ECO:0000256" key="2">
    <source>
        <dbReference type="ARBA" id="ARBA00022729"/>
    </source>
</evidence>
<dbReference type="SUPFAM" id="SSF48230">
    <property type="entry name" value="Chondroitin AC/alginate lyase"/>
    <property type="match status" value="1"/>
</dbReference>
<dbReference type="Proteomes" id="UP001165283">
    <property type="component" value="Unassembled WGS sequence"/>
</dbReference>
<feature type="domain" description="Heparinase II/III-like C-terminal" evidence="5">
    <location>
        <begin position="392"/>
        <end position="596"/>
    </location>
</feature>
<name>A0ABT0ZT43_9PSEU</name>
<dbReference type="InterPro" id="IPR008929">
    <property type="entry name" value="Chondroitin_lyas"/>
</dbReference>
<gene>
    <name evidence="6" type="ORF">KDL28_02305</name>
</gene>
<comment type="caution">
    <text evidence="6">The sequence shown here is derived from an EMBL/GenBank/DDBJ whole genome shotgun (WGS) entry which is preliminary data.</text>
</comment>
<keyword evidence="2" id="KW-0732">Signal</keyword>
<proteinExistence type="predicted"/>
<evidence type="ECO:0000259" key="5">
    <source>
        <dbReference type="Pfam" id="PF07940"/>
    </source>
</evidence>
<keyword evidence="3" id="KW-0574">Periplasm</keyword>
<dbReference type="Gene3D" id="1.50.10.100">
    <property type="entry name" value="Chondroitin AC/alginate lyase"/>
    <property type="match status" value="1"/>
</dbReference>
<keyword evidence="7" id="KW-1185">Reference proteome</keyword>
<evidence type="ECO:0000313" key="7">
    <source>
        <dbReference type="Proteomes" id="UP001165283"/>
    </source>
</evidence>
<comment type="subcellular location">
    <subcellularLocation>
        <location evidence="1">Periplasm</location>
    </subcellularLocation>
</comment>
<dbReference type="InterPro" id="IPR012480">
    <property type="entry name" value="Hepar_II_III_C"/>
</dbReference>
<keyword evidence="4" id="KW-0456">Lyase</keyword>
<dbReference type="EMBL" id="JAGSOV010000008">
    <property type="protein sequence ID" value="MCO1653880.1"/>
    <property type="molecule type" value="Genomic_DNA"/>
</dbReference>
<dbReference type="Gene3D" id="2.70.98.70">
    <property type="match status" value="1"/>
</dbReference>
<dbReference type="RefSeq" id="WP_252435492.1">
    <property type="nucleotide sequence ID" value="NZ_JAGSOV010000008.1"/>
</dbReference>
<protein>
    <submittedName>
        <fullName evidence="6">Heparinase II/III family protein</fullName>
    </submittedName>
</protein>
<evidence type="ECO:0000256" key="4">
    <source>
        <dbReference type="ARBA" id="ARBA00023239"/>
    </source>
</evidence>
<accession>A0ABT0ZT43</accession>
<evidence type="ECO:0000256" key="1">
    <source>
        <dbReference type="ARBA" id="ARBA00004418"/>
    </source>
</evidence>
<reference evidence="6" key="1">
    <citation type="submission" date="2021-04" db="EMBL/GenBank/DDBJ databases">
        <title>Pseudonocardia sp. nov., isolated from sandy soil of mangrove forest.</title>
        <authorList>
            <person name="Zan Z."/>
            <person name="Huang R."/>
            <person name="Liu W."/>
        </authorList>
    </citation>
    <scope>NUCLEOTIDE SEQUENCE</scope>
    <source>
        <strain evidence="6">S2-4</strain>
    </source>
</reference>
<sequence length="671" mass="72874">MSRTASIRADLAALGVLAPVRAFYELGKRSGAHGLALRAATRSARPAVLRLVPGFRPSGRVAPAAAGRCIADARQIVELGHRVFGQRIPVRAAEDWNLVGDHGARWPSPFWWQIDIRTEKRLGDVKWAWELGRHRDIVVLARAAFLQPGEQWEGELARRLRLWFRATPTEHGVHWYSNLEIALRAVAWMQVHALCADVLPQDVRDSMALDVARARRHLLVDFPYTVSSMRNNHLLGDALGLLAIQRFTGGSARSRLSRIAERAFAAQLDRHMRPDGSMIEDSVSYHRFVLEMLTVKHLLGDGSPAVVTAMGGAARHLRRMGALDGPIPQWGDWDEGRVLASSGDALDLAGSTALGLVLSGRSADPRWWSEFDEVAWYAPPIGDVGATTSAARPPEAAVVVSGGIARATVGDWDVWLKGGTGPSHQHADLTHVSARFGDRWVLVDPGTGTYNGRLDVRNAFRTSRAHNGLRTRGEEMFVPHRAFRWLTSATVHCGVPVRTRGAVVVWAVHDAYARSEGAGRIARAVVVTADGLTVVDWREDGQDALLTVALAPGTEIVRNELHLAHCPGLVVRGLQGGSAVEGQEQPFAGWHSTTYGQREPATWLERSVSGTAATVWGVARRWSTAHDATVDGDQVTVAGIEMGMEFRPGGASMVVRVGGRTRIHTAGTGAA</sequence>
<dbReference type="Pfam" id="PF07940">
    <property type="entry name" value="Hepar_II_III_C"/>
    <property type="match status" value="1"/>
</dbReference>
<evidence type="ECO:0000313" key="6">
    <source>
        <dbReference type="EMBL" id="MCO1653880.1"/>
    </source>
</evidence>
<evidence type="ECO:0000256" key="3">
    <source>
        <dbReference type="ARBA" id="ARBA00022764"/>
    </source>
</evidence>
<dbReference type="PANTHER" id="PTHR39210:SF1">
    <property type="entry name" value="HEPARIN-SULFATE LYASE"/>
    <property type="match status" value="1"/>
</dbReference>
<organism evidence="6 7">
    <name type="scientific">Pseudonocardia humida</name>
    <dbReference type="NCBI Taxonomy" id="2800819"/>
    <lineage>
        <taxon>Bacteria</taxon>
        <taxon>Bacillati</taxon>
        <taxon>Actinomycetota</taxon>
        <taxon>Actinomycetes</taxon>
        <taxon>Pseudonocardiales</taxon>
        <taxon>Pseudonocardiaceae</taxon>
        <taxon>Pseudonocardia</taxon>
    </lineage>
</organism>